<keyword evidence="2 5" id="KW-0808">Transferase</keyword>
<feature type="compositionally biased region" description="Low complexity" evidence="3">
    <location>
        <begin position="80"/>
        <end position="99"/>
    </location>
</feature>
<dbReference type="Proteomes" id="UP001607069">
    <property type="component" value="Unassembled WGS sequence"/>
</dbReference>
<feature type="domain" description="Glycosyltransferase subfamily 4-like N-terminal" evidence="4">
    <location>
        <begin position="2"/>
        <end position="33"/>
    </location>
</feature>
<dbReference type="EMBL" id="JBIHMK010000128">
    <property type="protein sequence ID" value="MFH0251319.1"/>
    <property type="molecule type" value="Genomic_DNA"/>
</dbReference>
<keyword evidence="6" id="KW-1185">Reference proteome</keyword>
<feature type="region of interest" description="Disordered" evidence="3">
    <location>
        <begin position="162"/>
        <end position="193"/>
    </location>
</feature>
<dbReference type="RefSeq" id="WP_394631316.1">
    <property type="nucleotide sequence ID" value="NZ_JBIHMK010000128.1"/>
</dbReference>
<accession>A0ABW7HZG8</accession>
<evidence type="ECO:0000256" key="2">
    <source>
        <dbReference type="ARBA" id="ARBA00022679"/>
    </source>
</evidence>
<feature type="compositionally biased region" description="Basic residues" evidence="3">
    <location>
        <begin position="165"/>
        <end position="178"/>
    </location>
</feature>
<evidence type="ECO:0000313" key="5">
    <source>
        <dbReference type="EMBL" id="MFH0251319.1"/>
    </source>
</evidence>
<dbReference type="GO" id="GO:0016757">
    <property type="term" value="F:glycosyltransferase activity"/>
    <property type="evidence" value="ECO:0007669"/>
    <property type="project" value="UniProtKB-KW"/>
</dbReference>
<feature type="region of interest" description="Disordered" evidence="3">
    <location>
        <begin position="73"/>
        <end position="108"/>
    </location>
</feature>
<sequence>TVAVSTTVASRLRRWGVPGSRIKVIPNGIDAARLRFDPVLRTGGSLRFASGTEEPALRAGGPRCARAGRRRCASRRPRAARAAGRRGSAALHPRQPPARGAGGGRPPAGEWVAGVGPAARAGLATGGRGCGAAGRVTGGHGVRGWGGLAGSRCMGMHQCVESGKTHHPRRRRGTVRARHVGEPENPRSRGGAA</sequence>
<reference evidence="5 6" key="1">
    <citation type="submission" date="2024-10" db="EMBL/GenBank/DDBJ databases">
        <authorList>
            <person name="Cho J.-C."/>
        </authorList>
    </citation>
    <scope>NUCLEOTIDE SEQUENCE [LARGE SCALE GENOMIC DNA]</scope>
    <source>
        <strain evidence="5 6">KCTC29696</strain>
    </source>
</reference>
<feature type="non-terminal residue" evidence="5">
    <location>
        <position position="1"/>
    </location>
</feature>
<dbReference type="Pfam" id="PF13439">
    <property type="entry name" value="Glyco_transf_4"/>
    <property type="match status" value="1"/>
</dbReference>
<dbReference type="EC" id="2.4.-.-" evidence="5"/>
<proteinExistence type="predicted"/>
<gene>
    <name evidence="5" type="ORF">ACG5V6_24270</name>
</gene>
<organism evidence="5 6">
    <name type="scientific">Streptomyces chitinivorans</name>
    <dbReference type="NCBI Taxonomy" id="1257027"/>
    <lineage>
        <taxon>Bacteria</taxon>
        <taxon>Bacillati</taxon>
        <taxon>Actinomycetota</taxon>
        <taxon>Actinomycetes</taxon>
        <taxon>Kitasatosporales</taxon>
        <taxon>Streptomycetaceae</taxon>
        <taxon>Streptomyces</taxon>
    </lineage>
</organism>
<dbReference type="InterPro" id="IPR028098">
    <property type="entry name" value="Glyco_trans_4-like_N"/>
</dbReference>
<name>A0ABW7HZG8_9ACTN</name>
<evidence type="ECO:0000313" key="6">
    <source>
        <dbReference type="Proteomes" id="UP001607069"/>
    </source>
</evidence>
<keyword evidence="1 5" id="KW-0328">Glycosyltransferase</keyword>
<comment type="caution">
    <text evidence="5">The sequence shown here is derived from an EMBL/GenBank/DDBJ whole genome shotgun (WGS) entry which is preliminary data.</text>
</comment>
<evidence type="ECO:0000256" key="3">
    <source>
        <dbReference type="SAM" id="MobiDB-lite"/>
    </source>
</evidence>
<evidence type="ECO:0000259" key="4">
    <source>
        <dbReference type="Pfam" id="PF13439"/>
    </source>
</evidence>
<dbReference type="SUPFAM" id="SSF53756">
    <property type="entry name" value="UDP-Glycosyltransferase/glycogen phosphorylase"/>
    <property type="match status" value="1"/>
</dbReference>
<evidence type="ECO:0000256" key="1">
    <source>
        <dbReference type="ARBA" id="ARBA00022676"/>
    </source>
</evidence>
<protein>
    <submittedName>
        <fullName evidence="5">Glycosyltransferase</fullName>
        <ecNumber evidence="5">2.4.-.-</ecNumber>
    </submittedName>
</protein>